<evidence type="ECO:0000256" key="1">
    <source>
        <dbReference type="ARBA" id="ARBA00023125"/>
    </source>
</evidence>
<dbReference type="InterPro" id="IPR001387">
    <property type="entry name" value="Cro/C1-type_HTH"/>
</dbReference>
<keyword evidence="4" id="KW-1185">Reference proteome</keyword>
<dbReference type="PANTHER" id="PTHR46797">
    <property type="entry name" value="HTH-TYPE TRANSCRIPTIONAL REGULATOR"/>
    <property type="match status" value="1"/>
</dbReference>
<dbReference type="SUPFAM" id="SSF47413">
    <property type="entry name" value="lambda repressor-like DNA-binding domains"/>
    <property type="match status" value="1"/>
</dbReference>
<name>A0A5B8VM89_9BACT</name>
<evidence type="ECO:0000313" key="4">
    <source>
        <dbReference type="Proteomes" id="UP000321291"/>
    </source>
</evidence>
<dbReference type="AlphaFoldDB" id="A0A5B8VM89"/>
<organism evidence="3 4">
    <name type="scientific">Arachidicoccus ginsenosidivorans</name>
    <dbReference type="NCBI Taxonomy" id="496057"/>
    <lineage>
        <taxon>Bacteria</taxon>
        <taxon>Pseudomonadati</taxon>
        <taxon>Bacteroidota</taxon>
        <taxon>Chitinophagia</taxon>
        <taxon>Chitinophagales</taxon>
        <taxon>Chitinophagaceae</taxon>
        <taxon>Arachidicoccus</taxon>
    </lineage>
</organism>
<dbReference type="PROSITE" id="PS50943">
    <property type="entry name" value="HTH_CROC1"/>
    <property type="match status" value="1"/>
</dbReference>
<dbReference type="KEGG" id="agi:FSB73_12160"/>
<dbReference type="GO" id="GO:0005829">
    <property type="term" value="C:cytosol"/>
    <property type="evidence" value="ECO:0007669"/>
    <property type="project" value="TreeGrafter"/>
</dbReference>
<dbReference type="InterPro" id="IPR050807">
    <property type="entry name" value="TransReg_Diox_bact_type"/>
</dbReference>
<dbReference type="GO" id="GO:0003677">
    <property type="term" value="F:DNA binding"/>
    <property type="evidence" value="ECO:0007669"/>
    <property type="project" value="UniProtKB-KW"/>
</dbReference>
<protein>
    <submittedName>
        <fullName evidence="3">Helix-turn-helix domain-containing protein</fullName>
    </submittedName>
</protein>
<gene>
    <name evidence="3" type="ORF">FSB73_12160</name>
</gene>
<sequence length="108" mass="12522">MRTMKKSIGTIGEHLRSLRERESLSLREVASHIGIDTSLLGKIERNQRQPTKDQIKHIATFFKIEEKLLIKEMLSDQFAYRIIEEKVGIDTLKIAGDKIEIFKANKKK</sequence>
<proteinExistence type="predicted"/>
<dbReference type="SMART" id="SM00530">
    <property type="entry name" value="HTH_XRE"/>
    <property type="match status" value="1"/>
</dbReference>
<accession>A0A5B8VM89</accession>
<evidence type="ECO:0000313" key="3">
    <source>
        <dbReference type="EMBL" id="QEC72313.1"/>
    </source>
</evidence>
<dbReference type="GO" id="GO:0003700">
    <property type="term" value="F:DNA-binding transcription factor activity"/>
    <property type="evidence" value="ECO:0007669"/>
    <property type="project" value="TreeGrafter"/>
</dbReference>
<dbReference type="CDD" id="cd00093">
    <property type="entry name" value="HTH_XRE"/>
    <property type="match status" value="1"/>
</dbReference>
<dbReference type="InterPro" id="IPR010982">
    <property type="entry name" value="Lambda_DNA-bd_dom_sf"/>
</dbReference>
<dbReference type="Proteomes" id="UP000321291">
    <property type="component" value="Chromosome"/>
</dbReference>
<reference evidence="3 4" key="1">
    <citation type="journal article" date="2017" name="Int. J. Syst. Evol. Microbiol.">
        <title>Arachidicoccus ginsenosidivorans sp. nov., with ginsenoside-converting activity isolated from ginseng cultivating soil.</title>
        <authorList>
            <person name="Siddiqi M.Z."/>
            <person name="Aslam Z."/>
            <person name="Im W.T."/>
        </authorList>
    </citation>
    <scope>NUCLEOTIDE SEQUENCE [LARGE SCALE GENOMIC DNA]</scope>
    <source>
        <strain evidence="3 4">Gsoil 809</strain>
    </source>
</reference>
<feature type="domain" description="HTH cro/C1-type" evidence="2">
    <location>
        <begin position="15"/>
        <end position="69"/>
    </location>
</feature>
<keyword evidence="1" id="KW-0238">DNA-binding</keyword>
<dbReference type="PANTHER" id="PTHR46797:SF24">
    <property type="entry name" value="DNA-BINDING PHAGE PROTEIN"/>
    <property type="match status" value="1"/>
</dbReference>
<evidence type="ECO:0000259" key="2">
    <source>
        <dbReference type="PROSITE" id="PS50943"/>
    </source>
</evidence>
<dbReference type="Gene3D" id="1.10.260.40">
    <property type="entry name" value="lambda repressor-like DNA-binding domains"/>
    <property type="match status" value="1"/>
</dbReference>
<dbReference type="Pfam" id="PF12844">
    <property type="entry name" value="HTH_19"/>
    <property type="match status" value="1"/>
</dbReference>
<dbReference type="EMBL" id="CP042434">
    <property type="protein sequence ID" value="QEC72313.1"/>
    <property type="molecule type" value="Genomic_DNA"/>
</dbReference>